<dbReference type="FunFam" id="1.10.10.10:FF:000001">
    <property type="entry name" value="LysR family transcriptional regulator"/>
    <property type="match status" value="1"/>
</dbReference>
<dbReference type="EMBL" id="QTTT01000001">
    <property type="protein sequence ID" value="REF00432.1"/>
    <property type="molecule type" value="Genomic_DNA"/>
</dbReference>
<reference evidence="6 7" key="1">
    <citation type="submission" date="2018-08" db="EMBL/GenBank/DDBJ databases">
        <title>Sequencing the genomes of 1000 actinobacteria strains.</title>
        <authorList>
            <person name="Klenk H.-P."/>
        </authorList>
    </citation>
    <scope>NUCLEOTIDE SEQUENCE [LARGE SCALE GENOMIC DNA]</scope>
    <source>
        <strain evidence="6 7">DSM 43927</strain>
    </source>
</reference>
<evidence type="ECO:0000313" key="6">
    <source>
        <dbReference type="EMBL" id="REF00432.1"/>
    </source>
</evidence>
<dbReference type="InterPro" id="IPR036390">
    <property type="entry name" value="WH_DNA-bd_sf"/>
</dbReference>
<name>A0A3D9T9J3_9ACTN</name>
<dbReference type="InterPro" id="IPR036388">
    <property type="entry name" value="WH-like_DNA-bd_sf"/>
</dbReference>
<dbReference type="OrthoDB" id="3461417at2"/>
<evidence type="ECO:0000256" key="4">
    <source>
        <dbReference type="ARBA" id="ARBA00023163"/>
    </source>
</evidence>
<dbReference type="SUPFAM" id="SSF46785">
    <property type="entry name" value="Winged helix' DNA-binding domain"/>
    <property type="match status" value="1"/>
</dbReference>
<dbReference type="GO" id="GO:0003677">
    <property type="term" value="F:DNA binding"/>
    <property type="evidence" value="ECO:0007669"/>
    <property type="project" value="UniProtKB-KW"/>
</dbReference>
<dbReference type="Gene3D" id="3.40.190.10">
    <property type="entry name" value="Periplasmic binding protein-like II"/>
    <property type="match status" value="2"/>
</dbReference>
<keyword evidence="3" id="KW-0238">DNA-binding</keyword>
<feature type="domain" description="HTH lysR-type" evidence="5">
    <location>
        <begin position="1"/>
        <end position="60"/>
    </location>
</feature>
<dbReference type="Proteomes" id="UP000256661">
    <property type="component" value="Unassembled WGS sequence"/>
</dbReference>
<dbReference type="PRINTS" id="PR00039">
    <property type="entry name" value="HTHLYSR"/>
</dbReference>
<dbReference type="Gene3D" id="1.10.10.10">
    <property type="entry name" value="Winged helix-like DNA-binding domain superfamily/Winged helix DNA-binding domain"/>
    <property type="match status" value="1"/>
</dbReference>
<dbReference type="Pfam" id="PF03466">
    <property type="entry name" value="LysR_substrate"/>
    <property type="match status" value="1"/>
</dbReference>
<keyword evidence="4" id="KW-0804">Transcription</keyword>
<dbReference type="InterPro" id="IPR000847">
    <property type="entry name" value="LysR_HTH_N"/>
</dbReference>
<accession>A0A3D9T9J3</accession>
<dbReference type="Pfam" id="PF00126">
    <property type="entry name" value="HTH_1"/>
    <property type="match status" value="1"/>
</dbReference>
<dbReference type="RefSeq" id="WP_116025585.1">
    <property type="nucleotide sequence ID" value="NZ_QTTT01000001.1"/>
</dbReference>
<dbReference type="GO" id="GO:0003700">
    <property type="term" value="F:DNA-binding transcription factor activity"/>
    <property type="evidence" value="ECO:0007669"/>
    <property type="project" value="InterPro"/>
</dbReference>
<keyword evidence="7" id="KW-1185">Reference proteome</keyword>
<dbReference type="InterPro" id="IPR005119">
    <property type="entry name" value="LysR_subst-bd"/>
</dbReference>
<evidence type="ECO:0000256" key="1">
    <source>
        <dbReference type="ARBA" id="ARBA00009437"/>
    </source>
</evidence>
<dbReference type="CDD" id="cd08414">
    <property type="entry name" value="PBP2_LTTR_aromatics_like"/>
    <property type="match status" value="1"/>
</dbReference>
<evidence type="ECO:0000313" key="7">
    <source>
        <dbReference type="Proteomes" id="UP000256661"/>
    </source>
</evidence>
<gene>
    <name evidence="6" type="ORF">DFJ69_5968</name>
</gene>
<evidence type="ECO:0000259" key="5">
    <source>
        <dbReference type="PROSITE" id="PS50931"/>
    </source>
</evidence>
<dbReference type="SUPFAM" id="SSF53850">
    <property type="entry name" value="Periplasmic binding protein-like II"/>
    <property type="match status" value="1"/>
</dbReference>
<sequence length="307" mass="32781">MDLSLRLLRAFLVVAEEEHVGRAARRLFVSQPALSQDVRRLERQVGVALFDRGPRGMTLTPAGAAFADAARGALLALDRAADDARRAGGAGNRPRVSLAYTPSLGNDLLPRLLPELERRRPHIEISEREVDTGEAAPAVEAGRSDLALAHCPDPSPRLRATPLADEPLVAAVAADHPLARRDGPAALDELAGLDLLLWPRRTAPAYHDRILEICRAAGLTVTVRPGPRRALTRSYLLAGRDVFALLPRGAAALPVPGLALLPLRDPDAVVPLVLLGRHDEDRPETAEIADALRETVAALLDAGGPTP</sequence>
<proteinExistence type="inferred from homology"/>
<comment type="caution">
    <text evidence="6">The sequence shown here is derived from an EMBL/GenBank/DDBJ whole genome shotgun (WGS) entry which is preliminary data.</text>
</comment>
<protein>
    <submittedName>
        <fullName evidence="6">LysR family transcriptional regulator</fullName>
    </submittedName>
</protein>
<dbReference type="PROSITE" id="PS50931">
    <property type="entry name" value="HTH_LYSR"/>
    <property type="match status" value="1"/>
</dbReference>
<dbReference type="GO" id="GO:0032993">
    <property type="term" value="C:protein-DNA complex"/>
    <property type="evidence" value="ECO:0007669"/>
    <property type="project" value="TreeGrafter"/>
</dbReference>
<evidence type="ECO:0000256" key="3">
    <source>
        <dbReference type="ARBA" id="ARBA00023125"/>
    </source>
</evidence>
<keyword evidence="2" id="KW-0805">Transcription regulation</keyword>
<dbReference type="PANTHER" id="PTHR30346:SF0">
    <property type="entry name" value="HCA OPERON TRANSCRIPTIONAL ACTIVATOR HCAR"/>
    <property type="match status" value="1"/>
</dbReference>
<evidence type="ECO:0000256" key="2">
    <source>
        <dbReference type="ARBA" id="ARBA00023015"/>
    </source>
</evidence>
<comment type="similarity">
    <text evidence="1">Belongs to the LysR transcriptional regulatory family.</text>
</comment>
<dbReference type="PANTHER" id="PTHR30346">
    <property type="entry name" value="TRANSCRIPTIONAL DUAL REGULATOR HCAR-RELATED"/>
    <property type="match status" value="1"/>
</dbReference>
<dbReference type="AlphaFoldDB" id="A0A3D9T9J3"/>
<organism evidence="6 7">
    <name type="scientific">Thermomonospora umbrina</name>
    <dbReference type="NCBI Taxonomy" id="111806"/>
    <lineage>
        <taxon>Bacteria</taxon>
        <taxon>Bacillati</taxon>
        <taxon>Actinomycetota</taxon>
        <taxon>Actinomycetes</taxon>
        <taxon>Streptosporangiales</taxon>
        <taxon>Thermomonosporaceae</taxon>
        <taxon>Thermomonospora</taxon>
    </lineage>
</organism>